<comment type="function">
    <text evidence="5">Component of the RIX1 complex required for processing of ITS2 sequences from 35S pre-rRNA.</text>
</comment>
<evidence type="ECO:0000256" key="3">
    <source>
        <dbReference type="ARBA" id="ARBA00022737"/>
    </source>
</evidence>
<gene>
    <name evidence="6" type="ORF">EXIGLDRAFT_740344</name>
</gene>
<accession>A0A165HRT6</accession>
<keyword evidence="7" id="KW-1185">Reference proteome</keyword>
<dbReference type="Gene3D" id="2.130.10.10">
    <property type="entry name" value="YVTN repeat-like/Quinoprotein amine dehydrogenase"/>
    <property type="match status" value="2"/>
</dbReference>
<dbReference type="STRING" id="1314781.A0A165HRT6"/>
<dbReference type="InterPro" id="IPR045227">
    <property type="entry name" value="WDR18/Ipi3/RID3"/>
</dbReference>
<dbReference type="InterPro" id="IPR001680">
    <property type="entry name" value="WD40_rpt"/>
</dbReference>
<dbReference type="GO" id="GO:0006261">
    <property type="term" value="P:DNA-templated DNA replication"/>
    <property type="evidence" value="ECO:0007669"/>
    <property type="project" value="TreeGrafter"/>
</dbReference>
<evidence type="ECO:0000256" key="5">
    <source>
        <dbReference type="RuleBase" id="RU369067"/>
    </source>
</evidence>
<dbReference type="PANTHER" id="PTHR18763:SF0">
    <property type="entry name" value="WD REPEAT-CONTAINING PROTEIN 18"/>
    <property type="match status" value="1"/>
</dbReference>
<keyword evidence="3" id="KW-0677">Repeat</keyword>
<feature type="repeat" description="WD" evidence="4">
    <location>
        <begin position="116"/>
        <end position="150"/>
    </location>
</feature>
<dbReference type="GO" id="GO:0005656">
    <property type="term" value="C:nuclear pre-replicative complex"/>
    <property type="evidence" value="ECO:0007669"/>
    <property type="project" value="TreeGrafter"/>
</dbReference>
<sequence>MHPQAVLVVAQPAISLLDYTTGTLLSSWKPANSNARCTALVATHNGLGGVMLAVQPDKPLLHAFAFQKDQMLLKIVLPEKLSALALDNTASYCAGGTHTGRVYLWEVASGLLLNTFDAHYRQITVLRFSPDGAALFSASEDSGIAVWSMSRLVLLDNNSQNDLPTPYWSLADHTLAVTDIQCGVGVFPSYRVFSSSLDGSVKVWDIASRELLGTFSFPTPIGHLVVDPAERAVYAAASGDRGVVYQCDLYSRGPGHHTARALVGAGETLHMAAEEQSERQRSFNVGKPVTSLALDLPGTQLLAGTTDGTVSIFDVASHQLLRTISPSAQASPGPVMFVTTMLRPSDLVGPASAQRETLPLRPLAVFQRIRDKTARETHDVPLVLPKSALPTPAYSHKSMLRDHAAFLQQGQRQEEDAGALAAEVARLKEQLAQAKGINDSMWEAAVHAALVPTDAQATQKEKSSKRQKVA</sequence>
<dbReference type="InterPro" id="IPR036322">
    <property type="entry name" value="WD40_repeat_dom_sf"/>
</dbReference>
<dbReference type="PROSITE" id="PS00678">
    <property type="entry name" value="WD_REPEATS_1"/>
    <property type="match status" value="1"/>
</dbReference>
<dbReference type="FunCoup" id="A0A165HRT6">
    <property type="interactions" value="368"/>
</dbReference>
<organism evidence="6 7">
    <name type="scientific">Exidia glandulosa HHB12029</name>
    <dbReference type="NCBI Taxonomy" id="1314781"/>
    <lineage>
        <taxon>Eukaryota</taxon>
        <taxon>Fungi</taxon>
        <taxon>Dikarya</taxon>
        <taxon>Basidiomycota</taxon>
        <taxon>Agaricomycotina</taxon>
        <taxon>Agaricomycetes</taxon>
        <taxon>Auriculariales</taxon>
        <taxon>Exidiaceae</taxon>
        <taxon>Exidia</taxon>
    </lineage>
</organism>
<dbReference type="GO" id="GO:0120330">
    <property type="term" value="C:rixosome complex"/>
    <property type="evidence" value="ECO:0007669"/>
    <property type="project" value="UniProtKB-UniRule"/>
</dbReference>
<dbReference type="PROSITE" id="PS50082">
    <property type="entry name" value="WD_REPEATS_2"/>
    <property type="match status" value="2"/>
</dbReference>
<dbReference type="InterPro" id="IPR015943">
    <property type="entry name" value="WD40/YVTN_repeat-like_dom_sf"/>
</dbReference>
<evidence type="ECO:0000313" key="6">
    <source>
        <dbReference type="EMBL" id="KZV92372.1"/>
    </source>
</evidence>
<keyword evidence="5" id="KW-0539">Nucleus</keyword>
<keyword evidence="2 4" id="KW-0853">WD repeat</keyword>
<dbReference type="PANTHER" id="PTHR18763">
    <property type="entry name" value="WD-REPEAT PROTEIN 18"/>
    <property type="match status" value="1"/>
</dbReference>
<comment type="subunit">
    <text evidence="5">Component of the RIX1 complex, composed of IPI1, RIX1/IPI2 and IPI3 in a 1:2:2 stoichiometry. The complex interacts (via RIX1) with MDN1 (via its hexameric AAA ATPase ring) and the pre-60S ribosome particles.</text>
</comment>
<dbReference type="PRINTS" id="PR00320">
    <property type="entry name" value="GPROTEINBRPT"/>
</dbReference>
<dbReference type="AlphaFoldDB" id="A0A165HRT6"/>
<dbReference type="GO" id="GO:0006364">
    <property type="term" value="P:rRNA processing"/>
    <property type="evidence" value="ECO:0007669"/>
    <property type="project" value="UniProtKB-UniRule"/>
</dbReference>
<keyword evidence="5" id="KW-0698">rRNA processing</keyword>
<reference evidence="6 7" key="1">
    <citation type="journal article" date="2016" name="Mol. Biol. Evol.">
        <title>Comparative Genomics of Early-Diverging Mushroom-Forming Fungi Provides Insights into the Origins of Lignocellulose Decay Capabilities.</title>
        <authorList>
            <person name="Nagy L.G."/>
            <person name="Riley R."/>
            <person name="Tritt A."/>
            <person name="Adam C."/>
            <person name="Daum C."/>
            <person name="Floudas D."/>
            <person name="Sun H."/>
            <person name="Yadav J.S."/>
            <person name="Pangilinan J."/>
            <person name="Larsson K.H."/>
            <person name="Matsuura K."/>
            <person name="Barry K."/>
            <person name="Labutti K."/>
            <person name="Kuo R."/>
            <person name="Ohm R.A."/>
            <person name="Bhattacharya S.S."/>
            <person name="Shirouzu T."/>
            <person name="Yoshinaga Y."/>
            <person name="Martin F.M."/>
            <person name="Grigoriev I.V."/>
            <person name="Hibbett D.S."/>
        </authorList>
    </citation>
    <scope>NUCLEOTIDE SEQUENCE [LARGE SCALE GENOMIC DNA]</scope>
    <source>
        <strain evidence="6 7">HHB12029</strain>
    </source>
</reference>
<evidence type="ECO:0000313" key="7">
    <source>
        <dbReference type="Proteomes" id="UP000077266"/>
    </source>
</evidence>
<evidence type="ECO:0000256" key="2">
    <source>
        <dbReference type="ARBA" id="ARBA00022574"/>
    </source>
</evidence>
<dbReference type="EMBL" id="KV426009">
    <property type="protein sequence ID" value="KZV92372.1"/>
    <property type="molecule type" value="Genomic_DNA"/>
</dbReference>
<dbReference type="PROSITE" id="PS50294">
    <property type="entry name" value="WD_REPEATS_REGION"/>
    <property type="match status" value="1"/>
</dbReference>
<evidence type="ECO:0000256" key="1">
    <source>
        <dbReference type="ARBA" id="ARBA00010143"/>
    </source>
</evidence>
<proteinExistence type="inferred from homology"/>
<dbReference type="SUPFAM" id="SSF50978">
    <property type="entry name" value="WD40 repeat-like"/>
    <property type="match status" value="1"/>
</dbReference>
<dbReference type="SMART" id="SM00320">
    <property type="entry name" value="WD40"/>
    <property type="match status" value="4"/>
</dbReference>
<dbReference type="InterPro" id="IPR020472">
    <property type="entry name" value="WD40_PAC1"/>
</dbReference>
<dbReference type="Pfam" id="PF00400">
    <property type="entry name" value="WD40"/>
    <property type="match status" value="3"/>
</dbReference>
<protein>
    <recommendedName>
        <fullName evidence="5">Pre-rRNA-processing protein IPI3</fullName>
    </recommendedName>
</protein>
<name>A0A165HRT6_EXIGL</name>
<dbReference type="InterPro" id="IPR019775">
    <property type="entry name" value="WD40_repeat_CS"/>
</dbReference>
<dbReference type="OrthoDB" id="756370at2759"/>
<comment type="similarity">
    <text evidence="1 5">Belongs to the WD repeat IPI3/WDR18 family.</text>
</comment>
<dbReference type="Proteomes" id="UP000077266">
    <property type="component" value="Unassembled WGS sequence"/>
</dbReference>
<evidence type="ECO:0000256" key="4">
    <source>
        <dbReference type="PROSITE-ProRule" id="PRU00221"/>
    </source>
</evidence>
<comment type="subcellular location">
    <subcellularLocation>
        <location evidence="5">Nucleus</location>
    </subcellularLocation>
</comment>
<dbReference type="InParanoid" id="A0A165HRT6"/>
<feature type="repeat" description="WD" evidence="4">
    <location>
        <begin position="192"/>
        <end position="214"/>
    </location>
</feature>